<dbReference type="Gene3D" id="2.115.10.20">
    <property type="entry name" value="Glycosyl hydrolase domain, family 43"/>
    <property type="match status" value="1"/>
</dbReference>
<dbReference type="SUPFAM" id="SSF75005">
    <property type="entry name" value="Arabinanase/levansucrase/invertase"/>
    <property type="match status" value="1"/>
</dbReference>
<dbReference type="Proteomes" id="UP000255382">
    <property type="component" value="Unassembled WGS sequence"/>
</dbReference>
<evidence type="ECO:0000313" key="1">
    <source>
        <dbReference type="EMBL" id="STU59532.1"/>
    </source>
</evidence>
<protein>
    <submittedName>
        <fullName evidence="1">Putative glycoside hydrolase</fullName>
    </submittedName>
</protein>
<dbReference type="InterPro" id="IPR023296">
    <property type="entry name" value="Glyco_hydro_beta-prop_sf"/>
</dbReference>
<reference evidence="1 2" key="1">
    <citation type="submission" date="2018-06" db="EMBL/GenBank/DDBJ databases">
        <authorList>
            <consortium name="Pathogen Informatics"/>
            <person name="Doyle S."/>
        </authorList>
    </citation>
    <scope>NUCLEOTIDE SEQUENCE [LARGE SCALE GENOMIC DNA]</scope>
    <source>
        <strain evidence="1 2">NCTC5050</strain>
    </source>
</reference>
<sequence>MTPSEYQNPILCADYSDPDIVRVGDDFFMVSSSF</sequence>
<keyword evidence="1" id="KW-0378">Hydrolase</keyword>
<evidence type="ECO:0000313" key="2">
    <source>
        <dbReference type="Proteomes" id="UP000255382"/>
    </source>
</evidence>
<organism evidence="1 2">
    <name type="scientific">Klebsiella pneumoniae subsp. ozaenae</name>
    <dbReference type="NCBI Taxonomy" id="574"/>
    <lineage>
        <taxon>Bacteria</taxon>
        <taxon>Pseudomonadati</taxon>
        <taxon>Pseudomonadota</taxon>
        <taxon>Gammaproteobacteria</taxon>
        <taxon>Enterobacterales</taxon>
        <taxon>Enterobacteriaceae</taxon>
        <taxon>Klebsiella/Raoultella group</taxon>
        <taxon>Klebsiella</taxon>
        <taxon>Klebsiella pneumoniae complex</taxon>
    </lineage>
</organism>
<name>A0A377Z5N1_KLEPO</name>
<dbReference type="AlphaFoldDB" id="A0A377Z5N1"/>
<dbReference type="EMBL" id="UGLZ01000004">
    <property type="protein sequence ID" value="STU59532.1"/>
    <property type="molecule type" value="Genomic_DNA"/>
</dbReference>
<dbReference type="GO" id="GO:0016787">
    <property type="term" value="F:hydrolase activity"/>
    <property type="evidence" value="ECO:0007669"/>
    <property type="project" value="UniProtKB-KW"/>
</dbReference>
<accession>A0A377Z5N1</accession>
<gene>
    <name evidence="1" type="ORF">NCTC5050_00396</name>
</gene>
<keyword evidence="2" id="KW-1185">Reference proteome</keyword>
<proteinExistence type="predicted"/>